<accession>A0A0K2UDP9</accession>
<proteinExistence type="predicted"/>
<reference evidence="1" key="1">
    <citation type="submission" date="2014-05" db="EMBL/GenBank/DDBJ databases">
        <authorList>
            <person name="Chronopoulou M."/>
        </authorList>
    </citation>
    <scope>NUCLEOTIDE SEQUENCE</scope>
    <source>
        <tissue evidence="1">Whole organism</tissue>
    </source>
</reference>
<feature type="non-terminal residue" evidence="1">
    <location>
        <position position="117"/>
    </location>
</feature>
<sequence length="117" mass="13591">MPLNPNFSSKCARLFHTTSQVIESGGKSILHDLRLHSRLRPQYSLSCDLYVAYQTTGHPSKLLPLQIFRLFCELWILKVDYVDYKLGVICEKLLSQNADFIVQLNNLYTLLWCISFH</sequence>
<organism evidence="1">
    <name type="scientific">Lepeophtheirus salmonis</name>
    <name type="common">Salmon louse</name>
    <name type="synonym">Caligus salmonis</name>
    <dbReference type="NCBI Taxonomy" id="72036"/>
    <lineage>
        <taxon>Eukaryota</taxon>
        <taxon>Metazoa</taxon>
        <taxon>Ecdysozoa</taxon>
        <taxon>Arthropoda</taxon>
        <taxon>Crustacea</taxon>
        <taxon>Multicrustacea</taxon>
        <taxon>Hexanauplia</taxon>
        <taxon>Copepoda</taxon>
        <taxon>Siphonostomatoida</taxon>
        <taxon>Caligidae</taxon>
        <taxon>Lepeophtheirus</taxon>
    </lineage>
</organism>
<evidence type="ECO:0000313" key="1">
    <source>
        <dbReference type="EMBL" id="CDW36364.1"/>
    </source>
</evidence>
<protein>
    <submittedName>
        <fullName evidence="1">Uncharacterized protein</fullName>
    </submittedName>
</protein>
<dbReference type="EMBL" id="HACA01019003">
    <property type="protein sequence ID" value="CDW36364.1"/>
    <property type="molecule type" value="Transcribed_RNA"/>
</dbReference>
<name>A0A0K2UDP9_LEPSM</name>
<dbReference type="AlphaFoldDB" id="A0A0K2UDP9"/>